<dbReference type="RefSeq" id="WP_073610431.1">
    <property type="nucleotide sequence ID" value="NZ_MRCG01000019.1"/>
</dbReference>
<dbReference type="OrthoDB" id="615715at2"/>
<dbReference type="STRING" id="549789.NIES30_21115"/>
<evidence type="ECO:0000313" key="3">
    <source>
        <dbReference type="Proteomes" id="UP000185557"/>
    </source>
</evidence>
<dbReference type="InterPro" id="IPR005288">
    <property type="entry name" value="NadB"/>
</dbReference>
<dbReference type="GO" id="GO:0009435">
    <property type="term" value="P:NAD+ biosynthetic process"/>
    <property type="evidence" value="ECO:0007669"/>
    <property type="project" value="InterPro"/>
</dbReference>
<feature type="transmembrane region" description="Helical" evidence="1">
    <location>
        <begin position="21"/>
        <end position="40"/>
    </location>
</feature>
<dbReference type="Pfam" id="PF12831">
    <property type="entry name" value="FAD_oxidored"/>
    <property type="match status" value="2"/>
</dbReference>
<dbReference type="GO" id="GO:0008734">
    <property type="term" value="F:L-aspartate oxidase activity"/>
    <property type="evidence" value="ECO:0007669"/>
    <property type="project" value="InterPro"/>
</dbReference>
<name>A0A1U7J0D5_9CYAN</name>
<accession>A0A1U7J0D5</accession>
<protein>
    <submittedName>
        <fullName evidence="2">NAD(FAD)-dependent dehydrogenase</fullName>
    </submittedName>
</protein>
<proteinExistence type="predicted"/>
<dbReference type="EMBL" id="MRCG01000019">
    <property type="protein sequence ID" value="OKH44990.1"/>
    <property type="molecule type" value="Genomic_DNA"/>
</dbReference>
<keyword evidence="3" id="KW-1185">Reference proteome</keyword>
<keyword evidence="1" id="KW-1133">Transmembrane helix</keyword>
<dbReference type="Gene3D" id="3.50.50.60">
    <property type="entry name" value="FAD/NAD(P)-binding domain"/>
    <property type="match status" value="1"/>
</dbReference>
<reference evidence="2 3" key="1">
    <citation type="submission" date="2016-11" db="EMBL/GenBank/DDBJ databases">
        <title>Draft Genome Sequences of Nine Cyanobacterial Strains from Diverse Habitats.</title>
        <authorList>
            <person name="Zhu T."/>
            <person name="Hou S."/>
            <person name="Lu X."/>
            <person name="Hess W.R."/>
        </authorList>
    </citation>
    <scope>NUCLEOTIDE SEQUENCE [LARGE SCALE GENOMIC DNA]</scope>
    <source>
        <strain evidence="2 3">NIES-30</strain>
    </source>
</reference>
<evidence type="ECO:0000313" key="2">
    <source>
        <dbReference type="EMBL" id="OKH44990.1"/>
    </source>
</evidence>
<sequence length="651" mass="70609">MKGDRRQTQRQIWRQWRHLPGLAALMFGVGAIAGLTASRWSPTPSPGAGGDITPALRVRNVPQPIVFNGRPRIDPMPQFKEVWECQVVVVGGSLGGVAAAAHAMASGATTCLIEVAPWLGGQISSQGVSALDESLRMRQANNLSPSWQRFRQLIKQQVVNLPTWSPGGSPRSVADINSCWVGTLCFPPQAGAKASEQFLTDTKPSAPASRWAAMTAFKGAEFDATGRRITAVYGVRRIPKDPGYQPVGRLSAELAEWYSWSPTAEFDRVPVKLQPPPGQPMIVIDATDTGELVAWAKVPYRLGSESKATTGEPNAAAFDNPDCTQAFTYPFALGIHNDGGDSLAALMRLQPTYGLHEHQASFDLEGFPFFAGKSVFHYRRIVSQNRGNPYTSAPVAGDISMINWNRGNDWNWMDPPLLLNATALEAAGQHQNWMGGLSASALKFGEENALMFARWLLETQSGPNYPLAYLYGADSPMGTLSGLSMVPYFREGRRIVGRAAYGQDEFMIRENDLRYDFPGQRDFSPTTVGLTHYAIDIHGCRYRNWLPSGEAVSAPAQEPRIKPVQIPLESLIPQGVDNLLIGGKPLAATHIANASTRIHYGEWQVGAAAGVTAGWLVSASAPVGDPVAVIPSGSMGALQEVMRLQGLKTHW</sequence>
<organism evidence="2 3">
    <name type="scientific">Phormidium tenue NIES-30</name>
    <dbReference type="NCBI Taxonomy" id="549789"/>
    <lineage>
        <taxon>Bacteria</taxon>
        <taxon>Bacillati</taxon>
        <taxon>Cyanobacteriota</taxon>
        <taxon>Cyanophyceae</taxon>
        <taxon>Oscillatoriophycideae</taxon>
        <taxon>Oscillatoriales</taxon>
        <taxon>Oscillatoriaceae</taxon>
        <taxon>Phormidium</taxon>
    </lineage>
</organism>
<keyword evidence="1" id="KW-0472">Membrane</keyword>
<dbReference type="AlphaFoldDB" id="A0A1U7J0D5"/>
<dbReference type="PANTHER" id="PTHR42716">
    <property type="entry name" value="L-ASPARTATE OXIDASE"/>
    <property type="match status" value="1"/>
</dbReference>
<gene>
    <name evidence="2" type="ORF">NIES30_21115</name>
</gene>
<dbReference type="SUPFAM" id="SSF51905">
    <property type="entry name" value="FAD/NAD(P)-binding domain"/>
    <property type="match status" value="2"/>
</dbReference>
<dbReference type="InterPro" id="IPR036188">
    <property type="entry name" value="FAD/NAD-bd_sf"/>
</dbReference>
<evidence type="ECO:0000256" key="1">
    <source>
        <dbReference type="SAM" id="Phobius"/>
    </source>
</evidence>
<keyword evidence="1" id="KW-0812">Transmembrane</keyword>
<dbReference type="PANTHER" id="PTHR42716:SF1">
    <property type="entry name" value="SLL0471 PROTEIN"/>
    <property type="match status" value="1"/>
</dbReference>
<dbReference type="Proteomes" id="UP000185557">
    <property type="component" value="Unassembled WGS sequence"/>
</dbReference>
<comment type="caution">
    <text evidence="2">The sequence shown here is derived from an EMBL/GenBank/DDBJ whole genome shotgun (WGS) entry which is preliminary data.</text>
</comment>